<sequence>MMLIDSQENQDADQPGEKYAGFDVLYNNMKHCRNANQVFGDFLKEISVAEDTFAKALMKVAKNYANHNALGTFQPVFNYIRKSTENVSNLYQEDARKMQDLIKDIIKCGETLKEKYKLAKDSVANTADDVQTLQILSANIYKARDIYHGRESEVERLRRENATTKDIDKMLSKAKKASDDYKNALDKFPPARKNFITKFTKSCGVFHSHETFHLERMATLVKKFVELQSYFTSVVQKENDRLTKELTSMRTENLLQIFVDSKGTGNDIPVDIPFESYKDKPHEDSVHDYNRSHSKEPTKDDSKSHLFKLNFKTKKKKVDRDSTNDNLSNSANDQDEATVQDSDSSSDDEDDKKKIHVKIKPVSGGQTKSQVSVDQLRAIGSSLSLSSGVRAVKSPGGSADEDDTDNSPSLLAGTKIGLPKRKSVDSTAKIEISPPSDVKKATILNSVSSPSENPPPLPPKAKDRNSINGPLFIAGPTSPTLDKLPPPLMASNVRSSTISITPSGTIQSIPRSTSDDRGPRNEGSSPSLSLKTLSTAISATRSASMPARTEKSAIIAVALTEVVNACFKPDDRQVTK</sequence>
<dbReference type="InterPro" id="IPR027267">
    <property type="entry name" value="AH/BAR_dom_sf"/>
</dbReference>
<dbReference type="PANTHER" id="PTHR23065:SF15">
    <property type="entry name" value="AT02057P"/>
    <property type="match status" value="1"/>
</dbReference>
<evidence type="ECO:0000259" key="2">
    <source>
        <dbReference type="Pfam" id="PF00611"/>
    </source>
</evidence>
<dbReference type="RefSeq" id="XP_002115329.1">
    <property type="nucleotide sequence ID" value="XM_002115293.1"/>
</dbReference>
<gene>
    <name evidence="3" type="ORF">TRIADDRAFT_59405</name>
</gene>
<dbReference type="Pfam" id="PF00611">
    <property type="entry name" value="FCH"/>
    <property type="match status" value="1"/>
</dbReference>
<reference evidence="3 4" key="1">
    <citation type="journal article" date="2008" name="Nature">
        <title>The Trichoplax genome and the nature of placozoans.</title>
        <authorList>
            <person name="Srivastava M."/>
            <person name="Begovic E."/>
            <person name="Chapman J."/>
            <person name="Putnam N.H."/>
            <person name="Hellsten U."/>
            <person name="Kawashima T."/>
            <person name="Kuo A."/>
            <person name="Mitros T."/>
            <person name="Salamov A."/>
            <person name="Carpenter M.L."/>
            <person name="Signorovitch A.Y."/>
            <person name="Moreno M.A."/>
            <person name="Kamm K."/>
            <person name="Grimwood J."/>
            <person name="Schmutz J."/>
            <person name="Shapiro H."/>
            <person name="Grigoriev I.V."/>
            <person name="Buss L.W."/>
            <person name="Schierwater B."/>
            <person name="Dellaporta S.L."/>
            <person name="Rokhsar D.S."/>
        </authorList>
    </citation>
    <scope>NUCLEOTIDE SEQUENCE [LARGE SCALE GENOMIC DNA]</scope>
    <source>
        <strain evidence="3 4">Grell-BS-1999</strain>
    </source>
</reference>
<feature type="region of interest" description="Disordered" evidence="1">
    <location>
        <begin position="270"/>
        <end position="531"/>
    </location>
</feature>
<evidence type="ECO:0000313" key="4">
    <source>
        <dbReference type="Proteomes" id="UP000009022"/>
    </source>
</evidence>
<dbReference type="HOGENOM" id="CLU_473567_0_0_1"/>
<dbReference type="OrthoDB" id="5593455at2759"/>
<dbReference type="InParanoid" id="B3S4Z5"/>
<dbReference type="GO" id="GO:0005886">
    <property type="term" value="C:plasma membrane"/>
    <property type="evidence" value="ECO:0000318"/>
    <property type="project" value="GO_Central"/>
</dbReference>
<dbReference type="Proteomes" id="UP000009022">
    <property type="component" value="Unassembled WGS sequence"/>
</dbReference>
<protein>
    <recommendedName>
        <fullName evidence="2">FCH domain-containing protein</fullName>
    </recommendedName>
</protein>
<feature type="compositionally biased region" description="Polar residues" evidence="1">
    <location>
        <begin position="364"/>
        <end position="373"/>
    </location>
</feature>
<dbReference type="AlphaFoldDB" id="B3S4Z5"/>
<dbReference type="Gene3D" id="1.20.1270.60">
    <property type="entry name" value="Arfaptin homology (AH) domain/BAR domain"/>
    <property type="match status" value="1"/>
</dbReference>
<proteinExistence type="predicted"/>
<dbReference type="GO" id="GO:0005737">
    <property type="term" value="C:cytoplasm"/>
    <property type="evidence" value="ECO:0000318"/>
    <property type="project" value="GO_Central"/>
</dbReference>
<dbReference type="PhylomeDB" id="B3S4Z5"/>
<dbReference type="OMA" id="ECNIANA"/>
<dbReference type="KEGG" id="tad:TRIADDRAFT_59405"/>
<evidence type="ECO:0000256" key="1">
    <source>
        <dbReference type="SAM" id="MobiDB-lite"/>
    </source>
</evidence>
<dbReference type="EMBL" id="DS985250">
    <property type="protein sequence ID" value="EDV22174.1"/>
    <property type="molecule type" value="Genomic_DNA"/>
</dbReference>
<keyword evidence="4" id="KW-1185">Reference proteome</keyword>
<dbReference type="eggNOG" id="KOG2398">
    <property type="taxonomic scope" value="Eukaryota"/>
</dbReference>
<dbReference type="STRING" id="10228.B3S4Z5"/>
<feature type="compositionally biased region" description="Basic and acidic residues" evidence="1">
    <location>
        <begin position="276"/>
        <end position="304"/>
    </location>
</feature>
<dbReference type="FunCoup" id="B3S4Z5">
    <property type="interactions" value="1927"/>
</dbReference>
<accession>B3S4Z5</accession>
<name>B3S4Z5_TRIAD</name>
<feature type="compositionally biased region" description="Acidic residues" evidence="1">
    <location>
        <begin position="333"/>
        <end position="350"/>
    </location>
</feature>
<feature type="domain" description="FCH" evidence="2">
    <location>
        <begin position="21"/>
        <end position="90"/>
    </location>
</feature>
<dbReference type="PANTHER" id="PTHR23065">
    <property type="entry name" value="PROLINE-SERINE-THREONINE PHOSPHATASE INTERACTING PROTEIN 1"/>
    <property type="match status" value="1"/>
</dbReference>
<organism evidence="3 4">
    <name type="scientific">Trichoplax adhaerens</name>
    <name type="common">Trichoplax reptans</name>
    <dbReference type="NCBI Taxonomy" id="10228"/>
    <lineage>
        <taxon>Eukaryota</taxon>
        <taxon>Metazoa</taxon>
        <taxon>Placozoa</taxon>
        <taxon>Uniplacotomia</taxon>
        <taxon>Trichoplacea</taxon>
        <taxon>Trichoplacidae</taxon>
        <taxon>Trichoplax</taxon>
    </lineage>
</organism>
<dbReference type="InterPro" id="IPR001060">
    <property type="entry name" value="FCH_dom"/>
</dbReference>
<evidence type="ECO:0000313" key="3">
    <source>
        <dbReference type="EMBL" id="EDV22174.1"/>
    </source>
</evidence>
<dbReference type="CTD" id="6756666"/>
<feature type="compositionally biased region" description="Low complexity" evidence="1">
    <location>
        <begin position="495"/>
        <end position="509"/>
    </location>
</feature>
<dbReference type="GeneID" id="6756666"/>
<dbReference type="SUPFAM" id="SSF103657">
    <property type="entry name" value="BAR/IMD domain-like"/>
    <property type="match status" value="1"/>
</dbReference>
<dbReference type="CDD" id="cd07648">
    <property type="entry name" value="F-BAR_FCHO"/>
    <property type="match status" value="1"/>
</dbReference>